<keyword evidence="8" id="KW-0239">DNA-directed DNA polymerase</keyword>
<dbReference type="GO" id="GO:0003676">
    <property type="term" value="F:nucleic acid binding"/>
    <property type="evidence" value="ECO:0007669"/>
    <property type="project" value="InterPro"/>
</dbReference>
<dbReference type="GO" id="GO:0015074">
    <property type="term" value="P:DNA integration"/>
    <property type="evidence" value="ECO:0007669"/>
    <property type="project" value="UniProtKB-KW"/>
</dbReference>
<dbReference type="InterPro" id="IPR036397">
    <property type="entry name" value="RNaseH_sf"/>
</dbReference>
<keyword evidence="12" id="KW-1185">Reference proteome</keyword>
<name>A0A371H1X0_MUCPR</name>
<dbReference type="SUPFAM" id="SSF53098">
    <property type="entry name" value="Ribonuclease H-like"/>
    <property type="match status" value="1"/>
</dbReference>
<keyword evidence="8" id="KW-0548">Nucleotidyltransferase</keyword>
<evidence type="ECO:0000313" key="11">
    <source>
        <dbReference type="EMBL" id="RDX96785.1"/>
    </source>
</evidence>
<dbReference type="STRING" id="157652.A0A371H1X0"/>
<keyword evidence="8" id="KW-0808">Transferase</keyword>
<keyword evidence="1" id="KW-0540">Nuclease</keyword>
<feature type="non-terminal residue" evidence="11">
    <location>
        <position position="1"/>
    </location>
</feature>
<comment type="caution">
    <text evidence="11">The sequence shown here is derived from an EMBL/GenBank/DDBJ whole genome shotgun (WGS) entry which is preliminary data.</text>
</comment>
<dbReference type="PANTHER" id="PTHR42648">
    <property type="entry name" value="TRANSPOSASE, PUTATIVE-RELATED"/>
    <property type="match status" value="1"/>
</dbReference>
<dbReference type="GO" id="GO:0003887">
    <property type="term" value="F:DNA-directed DNA polymerase activity"/>
    <property type="evidence" value="ECO:0007669"/>
    <property type="project" value="UniProtKB-KW"/>
</dbReference>
<proteinExistence type="predicted"/>
<dbReference type="GO" id="GO:0004519">
    <property type="term" value="F:endonuclease activity"/>
    <property type="evidence" value="ECO:0007669"/>
    <property type="project" value="UniProtKB-KW"/>
</dbReference>
<organism evidence="11 12">
    <name type="scientific">Mucuna pruriens</name>
    <name type="common">Velvet bean</name>
    <name type="synonym">Dolichos pruriens</name>
    <dbReference type="NCBI Taxonomy" id="157652"/>
    <lineage>
        <taxon>Eukaryota</taxon>
        <taxon>Viridiplantae</taxon>
        <taxon>Streptophyta</taxon>
        <taxon>Embryophyta</taxon>
        <taxon>Tracheophyta</taxon>
        <taxon>Spermatophyta</taxon>
        <taxon>Magnoliopsida</taxon>
        <taxon>eudicotyledons</taxon>
        <taxon>Gunneridae</taxon>
        <taxon>Pentapetalae</taxon>
        <taxon>rosids</taxon>
        <taxon>fabids</taxon>
        <taxon>Fabales</taxon>
        <taxon>Fabaceae</taxon>
        <taxon>Papilionoideae</taxon>
        <taxon>50 kb inversion clade</taxon>
        <taxon>NPAAA clade</taxon>
        <taxon>indigoferoid/millettioid clade</taxon>
        <taxon>Phaseoleae</taxon>
        <taxon>Mucuna</taxon>
    </lineage>
</organism>
<dbReference type="PANTHER" id="PTHR42648:SF11">
    <property type="entry name" value="TRANSPOSON TY4-P GAG-POL POLYPROTEIN"/>
    <property type="match status" value="1"/>
</dbReference>
<feature type="domain" description="Retroviral polymerase SH3-like" evidence="10">
    <location>
        <begin position="87"/>
        <end position="136"/>
    </location>
</feature>
<accession>A0A371H1X0</accession>
<keyword evidence="5" id="KW-0460">Magnesium</keyword>
<evidence type="ECO:0000256" key="2">
    <source>
        <dbReference type="ARBA" id="ARBA00022723"/>
    </source>
</evidence>
<dbReference type="GO" id="GO:0003964">
    <property type="term" value="F:RNA-directed DNA polymerase activity"/>
    <property type="evidence" value="ECO:0007669"/>
    <property type="project" value="UniProtKB-KW"/>
</dbReference>
<keyword evidence="4" id="KW-0378">Hydrolase</keyword>
<evidence type="ECO:0000256" key="9">
    <source>
        <dbReference type="ARBA" id="ARBA00023172"/>
    </source>
</evidence>
<reference evidence="11" key="1">
    <citation type="submission" date="2018-05" db="EMBL/GenBank/DDBJ databases">
        <title>Draft genome of Mucuna pruriens seed.</title>
        <authorList>
            <person name="Nnadi N.E."/>
            <person name="Vos R."/>
            <person name="Hasami M.H."/>
            <person name="Devisetty U.K."/>
            <person name="Aguiy J.C."/>
        </authorList>
    </citation>
    <scope>NUCLEOTIDE SEQUENCE [LARGE SCALE GENOMIC DNA]</scope>
    <source>
        <strain evidence="11">JCA_2017</strain>
    </source>
</reference>
<keyword evidence="2" id="KW-0479">Metal-binding</keyword>
<dbReference type="GO" id="GO:0006310">
    <property type="term" value="P:DNA recombination"/>
    <property type="evidence" value="ECO:0007669"/>
    <property type="project" value="UniProtKB-KW"/>
</dbReference>
<evidence type="ECO:0000256" key="1">
    <source>
        <dbReference type="ARBA" id="ARBA00022722"/>
    </source>
</evidence>
<keyword evidence="7" id="KW-0695">RNA-directed DNA polymerase</keyword>
<evidence type="ECO:0000256" key="3">
    <source>
        <dbReference type="ARBA" id="ARBA00022759"/>
    </source>
</evidence>
<dbReference type="OrthoDB" id="1751476at2759"/>
<dbReference type="GO" id="GO:0046872">
    <property type="term" value="F:metal ion binding"/>
    <property type="evidence" value="ECO:0007669"/>
    <property type="project" value="UniProtKB-KW"/>
</dbReference>
<keyword evidence="6" id="KW-0229">DNA integration</keyword>
<keyword evidence="3" id="KW-0255">Endonuclease</keyword>
<dbReference type="InterPro" id="IPR039537">
    <property type="entry name" value="Retrotran_Ty1/copia-like"/>
</dbReference>
<dbReference type="InterPro" id="IPR057670">
    <property type="entry name" value="SH3_retrovirus"/>
</dbReference>
<dbReference type="Gene3D" id="3.30.420.10">
    <property type="entry name" value="Ribonuclease H-like superfamily/Ribonuclease H"/>
    <property type="match status" value="1"/>
</dbReference>
<evidence type="ECO:0000256" key="5">
    <source>
        <dbReference type="ARBA" id="ARBA00022842"/>
    </source>
</evidence>
<evidence type="ECO:0000259" key="10">
    <source>
        <dbReference type="Pfam" id="PF25597"/>
    </source>
</evidence>
<protein>
    <recommendedName>
        <fullName evidence="10">Retroviral polymerase SH3-like domain-containing protein</fullName>
    </recommendedName>
</protein>
<dbReference type="InterPro" id="IPR012337">
    <property type="entry name" value="RNaseH-like_sf"/>
</dbReference>
<sequence>MGENLKMKTFNSFVKNKEFIIIFFCLKTPQQNGVVEKKNRSLQEMVKIMLNNFNFPKYFWAEAINTLHMNCGSVDNPTFLISTFSDDNLCKFDPKSDKGTFIGYSTTSKAYKVYNYRTLKVENSIHVKFNDSKPDKELSKLIEPFAKLNIEYLQTTSKEPILDDKPKIDEAKTY</sequence>
<evidence type="ECO:0000256" key="6">
    <source>
        <dbReference type="ARBA" id="ARBA00022908"/>
    </source>
</evidence>
<dbReference type="GO" id="GO:0016787">
    <property type="term" value="F:hydrolase activity"/>
    <property type="evidence" value="ECO:0007669"/>
    <property type="project" value="UniProtKB-KW"/>
</dbReference>
<dbReference type="EMBL" id="QJKJ01003817">
    <property type="protein sequence ID" value="RDX96785.1"/>
    <property type="molecule type" value="Genomic_DNA"/>
</dbReference>
<evidence type="ECO:0000313" key="12">
    <source>
        <dbReference type="Proteomes" id="UP000257109"/>
    </source>
</evidence>
<evidence type="ECO:0000256" key="7">
    <source>
        <dbReference type="ARBA" id="ARBA00022918"/>
    </source>
</evidence>
<dbReference type="AlphaFoldDB" id="A0A371H1X0"/>
<dbReference type="Proteomes" id="UP000257109">
    <property type="component" value="Unassembled WGS sequence"/>
</dbReference>
<evidence type="ECO:0000256" key="4">
    <source>
        <dbReference type="ARBA" id="ARBA00022801"/>
    </source>
</evidence>
<keyword evidence="9" id="KW-0233">DNA recombination</keyword>
<evidence type="ECO:0000256" key="8">
    <source>
        <dbReference type="ARBA" id="ARBA00022932"/>
    </source>
</evidence>
<gene>
    <name evidence="11" type="ORF">CR513_20518</name>
</gene>
<dbReference type="Pfam" id="PF25597">
    <property type="entry name" value="SH3_retrovirus"/>
    <property type="match status" value="1"/>
</dbReference>